<proteinExistence type="inferred from homology"/>
<name>A0A923E6A6_9ACTO</name>
<protein>
    <recommendedName>
        <fullName evidence="3">cysteine desulfurase</fullName>
        <ecNumber evidence="3">2.8.1.7</ecNumber>
    </recommendedName>
</protein>
<dbReference type="InterPro" id="IPR020578">
    <property type="entry name" value="Aminotrans_V_PyrdxlP_BS"/>
</dbReference>
<evidence type="ECO:0000256" key="8">
    <source>
        <dbReference type="ARBA" id="ARBA00023014"/>
    </source>
</evidence>
<evidence type="ECO:0000256" key="10">
    <source>
        <dbReference type="RuleBase" id="RU004504"/>
    </source>
</evidence>
<accession>A0A923E6A6</accession>
<sequence length="415" mass="41792">MTHYLDHAATSPILDCAREAWIEAQCALALEPGNPASLHAGGRRARRMLEDARERIGAALGAERAEVVLVSGATESDALAVAGAARAVRALAPGRTRVLLSEVEHDAVGEQAQGLADEGFEVSRLRVAPSGVVEVDPAALSADADSLALASLTLVSSEIGTIQPLGSLVEALAAAAPEAAATGGRPLVHTDAAQAVGVLDTDFAGLGVDLLSLGGHKIGAPVGTGVLLVKRGTPLRTDRPGGGHERGLRSGTPDVAGACALAAALEETVRERGARRAHALGLREQLLDGLNAASDSLGAPIRPSVDPGLASPAIIHLSIPTAHPEAVLMAMDAAGVAVSAGSACHAGVTRPSAVRLVMGASEAEALGALRVSTGPSTASEDIGAFLRALPRAVAAGRALDEREGSRAARSSSRRS</sequence>
<dbReference type="PANTHER" id="PTHR11601">
    <property type="entry name" value="CYSTEINE DESULFURYLASE FAMILY MEMBER"/>
    <property type="match status" value="1"/>
</dbReference>
<keyword evidence="8" id="KW-0411">Iron-sulfur</keyword>
<dbReference type="InterPro" id="IPR015424">
    <property type="entry name" value="PyrdxlP-dep_Trfase"/>
</dbReference>
<feature type="domain" description="Aminotransferase class V" evidence="12">
    <location>
        <begin position="3"/>
        <end position="385"/>
    </location>
</feature>
<dbReference type="SUPFAM" id="SSF53383">
    <property type="entry name" value="PLP-dependent transferases"/>
    <property type="match status" value="1"/>
</dbReference>
<keyword evidence="7" id="KW-0408">Iron</keyword>
<feature type="region of interest" description="Disordered" evidence="11">
    <location>
        <begin position="396"/>
        <end position="415"/>
    </location>
</feature>
<dbReference type="PROSITE" id="PS00595">
    <property type="entry name" value="AA_TRANSFER_CLASS_5"/>
    <property type="match status" value="1"/>
</dbReference>
<evidence type="ECO:0000256" key="9">
    <source>
        <dbReference type="ARBA" id="ARBA00050776"/>
    </source>
</evidence>
<dbReference type="Gene3D" id="1.10.260.50">
    <property type="match status" value="1"/>
</dbReference>
<comment type="similarity">
    <text evidence="2">Belongs to the class-V pyridoxal-phosphate-dependent aminotransferase family. NifS/IscS subfamily.</text>
</comment>
<dbReference type="PIRSF" id="PIRSF005572">
    <property type="entry name" value="NifS"/>
    <property type="match status" value="1"/>
</dbReference>
<evidence type="ECO:0000256" key="1">
    <source>
        <dbReference type="ARBA" id="ARBA00001933"/>
    </source>
</evidence>
<dbReference type="Proteomes" id="UP000617426">
    <property type="component" value="Unassembled WGS sequence"/>
</dbReference>
<dbReference type="InterPro" id="IPR000192">
    <property type="entry name" value="Aminotrans_V_dom"/>
</dbReference>
<evidence type="ECO:0000259" key="12">
    <source>
        <dbReference type="Pfam" id="PF00266"/>
    </source>
</evidence>
<comment type="catalytic activity">
    <reaction evidence="9">
        <text>(sulfur carrier)-H + L-cysteine = (sulfur carrier)-SH + L-alanine</text>
        <dbReference type="Rhea" id="RHEA:43892"/>
        <dbReference type="Rhea" id="RHEA-COMP:14737"/>
        <dbReference type="Rhea" id="RHEA-COMP:14739"/>
        <dbReference type="ChEBI" id="CHEBI:29917"/>
        <dbReference type="ChEBI" id="CHEBI:35235"/>
        <dbReference type="ChEBI" id="CHEBI:57972"/>
        <dbReference type="ChEBI" id="CHEBI:64428"/>
        <dbReference type="EC" id="2.8.1.7"/>
    </reaction>
</comment>
<evidence type="ECO:0000313" key="14">
    <source>
        <dbReference type="Proteomes" id="UP000617426"/>
    </source>
</evidence>
<evidence type="ECO:0000256" key="3">
    <source>
        <dbReference type="ARBA" id="ARBA00012239"/>
    </source>
</evidence>
<organism evidence="13 14">
    <name type="scientific">Schaalia hyovaginalis</name>
    <dbReference type="NCBI Taxonomy" id="29316"/>
    <lineage>
        <taxon>Bacteria</taxon>
        <taxon>Bacillati</taxon>
        <taxon>Actinomycetota</taxon>
        <taxon>Actinomycetes</taxon>
        <taxon>Actinomycetales</taxon>
        <taxon>Actinomycetaceae</taxon>
        <taxon>Schaalia</taxon>
    </lineage>
</organism>
<dbReference type="InterPro" id="IPR016454">
    <property type="entry name" value="Cysteine_dSase"/>
</dbReference>
<dbReference type="Gene3D" id="3.40.640.10">
    <property type="entry name" value="Type I PLP-dependent aspartate aminotransferase-like (Major domain)"/>
    <property type="match status" value="1"/>
</dbReference>
<keyword evidence="6" id="KW-0663">Pyridoxal phosphate</keyword>
<dbReference type="Gene3D" id="3.90.1150.10">
    <property type="entry name" value="Aspartate Aminotransferase, domain 1"/>
    <property type="match status" value="1"/>
</dbReference>
<gene>
    <name evidence="13" type="ORF">HD592_001480</name>
</gene>
<evidence type="ECO:0000256" key="11">
    <source>
        <dbReference type="SAM" id="MobiDB-lite"/>
    </source>
</evidence>
<dbReference type="GO" id="GO:0031071">
    <property type="term" value="F:cysteine desulfurase activity"/>
    <property type="evidence" value="ECO:0007669"/>
    <property type="project" value="UniProtKB-EC"/>
</dbReference>
<evidence type="ECO:0000256" key="2">
    <source>
        <dbReference type="ARBA" id="ARBA00006490"/>
    </source>
</evidence>
<dbReference type="EMBL" id="JACHMK010000001">
    <property type="protein sequence ID" value="MBB6334915.1"/>
    <property type="molecule type" value="Genomic_DNA"/>
</dbReference>
<keyword evidence="5" id="KW-0479">Metal-binding</keyword>
<keyword evidence="4 13" id="KW-0808">Transferase</keyword>
<dbReference type="PANTHER" id="PTHR11601:SF34">
    <property type="entry name" value="CYSTEINE DESULFURASE"/>
    <property type="match status" value="1"/>
</dbReference>
<evidence type="ECO:0000256" key="5">
    <source>
        <dbReference type="ARBA" id="ARBA00022723"/>
    </source>
</evidence>
<comment type="cofactor">
    <cofactor evidence="1 10">
        <name>pyridoxal 5'-phosphate</name>
        <dbReference type="ChEBI" id="CHEBI:597326"/>
    </cofactor>
</comment>
<dbReference type="Pfam" id="PF00266">
    <property type="entry name" value="Aminotran_5"/>
    <property type="match status" value="1"/>
</dbReference>
<dbReference type="RefSeq" id="WP_184452979.1">
    <property type="nucleotide sequence ID" value="NZ_JACHMK010000001.1"/>
</dbReference>
<dbReference type="EC" id="2.8.1.7" evidence="3"/>
<evidence type="ECO:0000256" key="4">
    <source>
        <dbReference type="ARBA" id="ARBA00022679"/>
    </source>
</evidence>
<evidence type="ECO:0000313" key="13">
    <source>
        <dbReference type="EMBL" id="MBB6334915.1"/>
    </source>
</evidence>
<dbReference type="AlphaFoldDB" id="A0A923E6A6"/>
<reference evidence="13" key="1">
    <citation type="submission" date="2020-08" db="EMBL/GenBank/DDBJ databases">
        <title>Sequencing the genomes of 1000 actinobacteria strains.</title>
        <authorList>
            <person name="Klenk H.-P."/>
        </authorList>
    </citation>
    <scope>NUCLEOTIDE SEQUENCE</scope>
    <source>
        <strain evidence="13">DSM 10695</strain>
    </source>
</reference>
<comment type="caution">
    <text evidence="13">The sequence shown here is derived from an EMBL/GenBank/DDBJ whole genome shotgun (WGS) entry which is preliminary data.</text>
</comment>
<evidence type="ECO:0000256" key="6">
    <source>
        <dbReference type="ARBA" id="ARBA00022898"/>
    </source>
</evidence>
<dbReference type="InterPro" id="IPR015421">
    <property type="entry name" value="PyrdxlP-dep_Trfase_major"/>
</dbReference>
<dbReference type="InterPro" id="IPR015422">
    <property type="entry name" value="PyrdxlP-dep_Trfase_small"/>
</dbReference>
<dbReference type="GO" id="GO:0046872">
    <property type="term" value="F:metal ion binding"/>
    <property type="evidence" value="ECO:0007669"/>
    <property type="project" value="UniProtKB-KW"/>
</dbReference>
<dbReference type="GO" id="GO:0051536">
    <property type="term" value="F:iron-sulfur cluster binding"/>
    <property type="evidence" value="ECO:0007669"/>
    <property type="project" value="UniProtKB-KW"/>
</dbReference>
<evidence type="ECO:0000256" key="7">
    <source>
        <dbReference type="ARBA" id="ARBA00023004"/>
    </source>
</evidence>
<keyword evidence="14" id="KW-1185">Reference proteome</keyword>